<reference evidence="1 2" key="1">
    <citation type="journal article" date="2020" name="Vet. Res.">
        <title>Phylogenomic analysis of Mycoplasma bovis from Belgian veal, dairy and beef herds.</title>
        <authorList>
            <person name="Bokma J."/>
            <person name="Vereecke N."/>
            <person name="De Bleecker K."/>
            <person name="Callens J."/>
            <person name="Ribbens S."/>
            <person name="Nauwynck H."/>
            <person name="Haesebrouck F."/>
            <person name="Theuns S."/>
            <person name="Boyen F."/>
            <person name="Pardon B."/>
        </authorList>
    </citation>
    <scope>NUCLEOTIDE SEQUENCE [LARGE SCALE GENOMIC DNA]</scope>
    <source>
        <strain evidence="1 2">Mb222</strain>
    </source>
</reference>
<dbReference type="Proteomes" id="UP000596039">
    <property type="component" value="Chromosome"/>
</dbReference>
<proteinExistence type="predicted"/>
<evidence type="ECO:0000313" key="2">
    <source>
        <dbReference type="Proteomes" id="UP000596039"/>
    </source>
</evidence>
<evidence type="ECO:0008006" key="3">
    <source>
        <dbReference type="Google" id="ProtNLM"/>
    </source>
</evidence>
<evidence type="ECO:0000313" key="1">
    <source>
        <dbReference type="EMBL" id="WHO15161.1"/>
    </source>
</evidence>
<accession>A0ABY8RWW8</accession>
<keyword evidence="2" id="KW-1185">Reference proteome</keyword>
<dbReference type="RefSeq" id="WP_115266401.1">
    <property type="nucleotide sequence ID" value="NZ_CP022586.1"/>
</dbReference>
<protein>
    <recommendedName>
        <fullName evidence="3">Phage protein</fullName>
    </recommendedName>
</protein>
<sequence>MALSIEQFLQATKEKQRKKDLDDEEMRELLYFLLTKKFEQINKKMGSGWAMRLLIIADQYANEKSDIKIANKEIAELLEYVEK</sequence>
<gene>
    <name evidence="1" type="ORF">HYD69_04145</name>
</gene>
<name>A0ABY8RWW8_MYCBV</name>
<dbReference type="EMBL" id="CP058496">
    <property type="protein sequence ID" value="WHO15161.1"/>
    <property type="molecule type" value="Genomic_DNA"/>
</dbReference>
<organism evidence="1 2">
    <name type="scientific">Mycoplasmopsis bovis</name>
    <name type="common">Mycoplasma bovis</name>
    <dbReference type="NCBI Taxonomy" id="28903"/>
    <lineage>
        <taxon>Bacteria</taxon>
        <taxon>Bacillati</taxon>
        <taxon>Mycoplasmatota</taxon>
        <taxon>Mycoplasmoidales</taxon>
        <taxon>Metamycoplasmataceae</taxon>
        <taxon>Mycoplasmopsis</taxon>
    </lineage>
</organism>